<feature type="transmembrane region" description="Helical" evidence="4">
    <location>
        <begin position="43"/>
        <end position="61"/>
    </location>
</feature>
<organism evidence="5 6">
    <name type="scientific">Hwanghaeella grinnelliae</name>
    <dbReference type="NCBI Taxonomy" id="2500179"/>
    <lineage>
        <taxon>Bacteria</taxon>
        <taxon>Pseudomonadati</taxon>
        <taxon>Pseudomonadota</taxon>
        <taxon>Alphaproteobacteria</taxon>
        <taxon>Rhodospirillales</taxon>
        <taxon>Rhodospirillaceae</taxon>
        <taxon>Hwanghaeella</taxon>
    </lineage>
</organism>
<feature type="transmembrane region" description="Helical" evidence="4">
    <location>
        <begin position="132"/>
        <end position="153"/>
    </location>
</feature>
<dbReference type="InterPro" id="IPR036259">
    <property type="entry name" value="MFS_trans_sf"/>
</dbReference>
<dbReference type="Gene3D" id="1.20.1250.20">
    <property type="entry name" value="MFS general substrate transporter like domains"/>
    <property type="match status" value="1"/>
</dbReference>
<dbReference type="SUPFAM" id="SSF103473">
    <property type="entry name" value="MFS general substrate transporter"/>
    <property type="match status" value="1"/>
</dbReference>
<accession>A0A3S2Y4I6</accession>
<dbReference type="PANTHER" id="PTHR11360">
    <property type="entry name" value="MONOCARBOXYLATE TRANSPORTER"/>
    <property type="match status" value="1"/>
</dbReference>
<name>A0A3S2Y4I6_9PROT</name>
<dbReference type="EMBL" id="SADE01000001">
    <property type="protein sequence ID" value="RVU38341.1"/>
    <property type="molecule type" value="Genomic_DNA"/>
</dbReference>
<feature type="transmembrane region" description="Helical" evidence="4">
    <location>
        <begin position="349"/>
        <end position="370"/>
    </location>
</feature>
<dbReference type="OrthoDB" id="7200137at2"/>
<dbReference type="InterPro" id="IPR011701">
    <property type="entry name" value="MFS"/>
</dbReference>
<evidence type="ECO:0000313" key="6">
    <source>
        <dbReference type="Proteomes" id="UP000287447"/>
    </source>
</evidence>
<protein>
    <submittedName>
        <fullName evidence="5">MFS transporter</fullName>
    </submittedName>
</protein>
<feature type="transmembrane region" description="Helical" evidence="4">
    <location>
        <begin position="255"/>
        <end position="274"/>
    </location>
</feature>
<feature type="transmembrane region" description="Helical" evidence="4">
    <location>
        <begin position="376"/>
        <end position="395"/>
    </location>
</feature>
<evidence type="ECO:0000256" key="4">
    <source>
        <dbReference type="SAM" id="Phobius"/>
    </source>
</evidence>
<comment type="caution">
    <text evidence="5">The sequence shown here is derived from an EMBL/GenBank/DDBJ whole genome shotgun (WGS) entry which is preliminary data.</text>
</comment>
<dbReference type="RefSeq" id="WP_127763713.1">
    <property type="nucleotide sequence ID" value="NZ_SADE01000001.1"/>
</dbReference>
<evidence type="ECO:0000313" key="5">
    <source>
        <dbReference type="EMBL" id="RVU38341.1"/>
    </source>
</evidence>
<feature type="transmembrane region" description="Helical" evidence="4">
    <location>
        <begin position="220"/>
        <end position="243"/>
    </location>
</feature>
<dbReference type="AlphaFoldDB" id="A0A3S2Y4I6"/>
<evidence type="ECO:0000256" key="1">
    <source>
        <dbReference type="ARBA" id="ARBA00022692"/>
    </source>
</evidence>
<feature type="transmembrane region" description="Helical" evidence="4">
    <location>
        <begin position="97"/>
        <end position="120"/>
    </location>
</feature>
<keyword evidence="2 4" id="KW-1133">Transmembrane helix</keyword>
<keyword evidence="1 4" id="KW-0812">Transmembrane</keyword>
<feature type="transmembrane region" description="Helical" evidence="4">
    <location>
        <begin position="73"/>
        <end position="91"/>
    </location>
</feature>
<evidence type="ECO:0000256" key="2">
    <source>
        <dbReference type="ARBA" id="ARBA00022989"/>
    </source>
</evidence>
<keyword evidence="6" id="KW-1185">Reference proteome</keyword>
<proteinExistence type="predicted"/>
<feature type="transmembrane region" description="Helical" evidence="4">
    <location>
        <begin position="281"/>
        <end position="304"/>
    </location>
</feature>
<reference evidence="6" key="1">
    <citation type="submission" date="2019-01" db="EMBL/GenBank/DDBJ databases">
        <title>Gri0909 isolated from a small marine red alga.</title>
        <authorList>
            <person name="Kim J."/>
            <person name="Jeong S.E."/>
            <person name="Jeon C.O."/>
        </authorList>
    </citation>
    <scope>NUCLEOTIDE SEQUENCE [LARGE SCALE GENOMIC DNA]</scope>
    <source>
        <strain evidence="6">Gri0909</strain>
    </source>
</reference>
<dbReference type="InterPro" id="IPR050327">
    <property type="entry name" value="Proton-linked_MCT"/>
</dbReference>
<sequence length="412" mass="44082">MNNRLAVTCLAFGQTIVWAGMYYLFPALLLRWEEAEGWSKTTLTAAFAGALVMSGLFAPMAGRIIDKGRGAELMAGTTLLGAVMLSLLPMANSLWVFAGLWLVIGIVLACTLYEPCFAIITRTRGVSARRDITLVTLVAGFAGTVSFPINHAVAEAFGWQAAVLTFAGLVAFVGAPLLWLGAHFMEQEYRRHVGDAEATHAGHAAADKFRTLGQVVRQPVFLALAVAFSLLWLNHSMVLNHLLPILEDREIHKDVAVFAASMIGPMQVAGRLAMMAVEKHVSAFTITSAGFAGVVGASTCLYFSDHSPTLLVPFVILHGSCYGIMSIMRPVSTRDILGSRNFGAISGALALPVQITAALAPFLGSVLWQIGGYDLALLTVLSCGLVGLIGFRTSVSLSRRDRARQKSEALQD</sequence>
<dbReference type="GO" id="GO:0022857">
    <property type="term" value="F:transmembrane transporter activity"/>
    <property type="evidence" value="ECO:0007669"/>
    <property type="project" value="InterPro"/>
</dbReference>
<dbReference type="Pfam" id="PF07690">
    <property type="entry name" value="MFS_1"/>
    <property type="match status" value="1"/>
</dbReference>
<dbReference type="Proteomes" id="UP000287447">
    <property type="component" value="Unassembled WGS sequence"/>
</dbReference>
<feature type="transmembrane region" description="Helical" evidence="4">
    <location>
        <begin position="310"/>
        <end position="328"/>
    </location>
</feature>
<evidence type="ECO:0000256" key="3">
    <source>
        <dbReference type="ARBA" id="ARBA00023136"/>
    </source>
</evidence>
<dbReference type="PANTHER" id="PTHR11360:SF290">
    <property type="entry name" value="MONOCARBOXYLATE MFS PERMEASE"/>
    <property type="match status" value="1"/>
</dbReference>
<gene>
    <name evidence="5" type="ORF">EOI86_03365</name>
</gene>
<keyword evidence="3 4" id="KW-0472">Membrane</keyword>
<feature type="transmembrane region" description="Helical" evidence="4">
    <location>
        <begin position="159"/>
        <end position="182"/>
    </location>
</feature>